<dbReference type="InterPro" id="IPR036653">
    <property type="entry name" value="CinA-like_C"/>
</dbReference>
<proteinExistence type="predicted"/>
<dbReference type="AlphaFoldDB" id="A0A645IFL8"/>
<name>A0A645IFL8_9ZZZZ</name>
<gene>
    <name evidence="2" type="primary">cinA_17</name>
    <name evidence="2" type="ORF">SDC9_197711</name>
</gene>
<evidence type="ECO:0000313" key="2">
    <source>
        <dbReference type="EMBL" id="MPN50085.1"/>
    </source>
</evidence>
<dbReference type="EMBL" id="VSSQ01113923">
    <property type="protein sequence ID" value="MPN50085.1"/>
    <property type="molecule type" value="Genomic_DNA"/>
</dbReference>
<accession>A0A645IFL8</accession>
<organism evidence="2">
    <name type="scientific">bioreactor metagenome</name>
    <dbReference type="NCBI Taxonomy" id="1076179"/>
    <lineage>
        <taxon>unclassified sequences</taxon>
        <taxon>metagenomes</taxon>
        <taxon>ecological metagenomes</taxon>
    </lineage>
</organism>
<dbReference type="InterPro" id="IPR008136">
    <property type="entry name" value="CinA_C"/>
</dbReference>
<dbReference type="SUPFAM" id="SSF142433">
    <property type="entry name" value="CinA-like"/>
    <property type="match status" value="1"/>
</dbReference>
<reference evidence="2" key="1">
    <citation type="submission" date="2019-08" db="EMBL/GenBank/DDBJ databases">
        <authorList>
            <person name="Kucharzyk K."/>
            <person name="Murdoch R.W."/>
            <person name="Higgins S."/>
            <person name="Loffler F."/>
        </authorList>
    </citation>
    <scope>NUCLEOTIDE SEQUENCE</scope>
</reference>
<dbReference type="Gene3D" id="3.90.950.20">
    <property type="entry name" value="CinA-like"/>
    <property type="match status" value="1"/>
</dbReference>
<sequence>MSITGIAGPAGGSETKPVGLCFIGIALDSGVKSYSYIFSGNRFKIKWQASTKALDILRRTILGIEI</sequence>
<feature type="domain" description="CinA C-terminal" evidence="1">
    <location>
        <begin position="2"/>
        <end position="60"/>
    </location>
</feature>
<dbReference type="Pfam" id="PF02464">
    <property type="entry name" value="CinA"/>
    <property type="match status" value="1"/>
</dbReference>
<evidence type="ECO:0000259" key="1">
    <source>
        <dbReference type="Pfam" id="PF02464"/>
    </source>
</evidence>
<protein>
    <submittedName>
        <fullName evidence="2">CinA-like protein</fullName>
    </submittedName>
</protein>
<comment type="caution">
    <text evidence="2">The sequence shown here is derived from an EMBL/GenBank/DDBJ whole genome shotgun (WGS) entry which is preliminary data.</text>
</comment>